<keyword evidence="5 6" id="KW-0472">Membrane</keyword>
<dbReference type="EMBL" id="JBEPAZ010000004">
    <property type="protein sequence ID" value="MER6427392.1"/>
    <property type="molecule type" value="Genomic_DNA"/>
</dbReference>
<comment type="caution">
    <text evidence="7">The sequence shown here is derived from an EMBL/GenBank/DDBJ whole genome shotgun (WGS) entry which is preliminary data.</text>
</comment>
<evidence type="ECO:0000313" key="8">
    <source>
        <dbReference type="Proteomes" id="UP001470023"/>
    </source>
</evidence>
<evidence type="ECO:0000256" key="5">
    <source>
        <dbReference type="ARBA" id="ARBA00023136"/>
    </source>
</evidence>
<feature type="transmembrane region" description="Helical" evidence="6">
    <location>
        <begin position="143"/>
        <end position="161"/>
    </location>
</feature>
<organism evidence="7 8">
    <name type="scientific">Streptomyces sp. 900105245</name>
    <dbReference type="NCBI Taxonomy" id="3154379"/>
    <lineage>
        <taxon>Bacteria</taxon>
        <taxon>Bacillati</taxon>
        <taxon>Actinomycetota</taxon>
        <taxon>Actinomycetes</taxon>
        <taxon>Kitasatosporales</taxon>
        <taxon>Streptomycetaceae</taxon>
        <taxon>Streptomyces</taxon>
    </lineage>
</organism>
<protein>
    <submittedName>
        <fullName evidence="7">GPR1/FUN34/YaaH family transporter</fullName>
    </submittedName>
</protein>
<evidence type="ECO:0000256" key="2">
    <source>
        <dbReference type="ARBA" id="ARBA00005587"/>
    </source>
</evidence>
<keyword evidence="8" id="KW-1185">Reference proteome</keyword>
<accession>A0ABV1U0X7</accession>
<dbReference type="Pfam" id="PF01184">
    <property type="entry name" value="Gpr1_Fun34_YaaH"/>
    <property type="match status" value="1"/>
</dbReference>
<gene>
    <name evidence="7" type="ORF">ABT272_06535</name>
</gene>
<dbReference type="PANTHER" id="PTHR30178">
    <property type="entry name" value="INNER MEMBRANE PROTEIN YAAH"/>
    <property type="match status" value="1"/>
</dbReference>
<sequence length="235" mass="24320">MSPAARTYDTAGGPPRPEALTRIMLRPLASSLPLGFFAFGTGSVLLSATQLHWVPLDQTRPLMLLVLVFVVPLQLLAGIFAFLARDGGAATALSVLGCTWAGTALVTLSGPPGQRSPAMAVFLLSVAPLMLVLCVAALRGKPLFGVLLLIGAGRFVLTGVYDAGGGAVLLAAAGWTGVALASFALYGGLALLLEDGAQRTVLPLGRRGRARTSLQGDLGHQLDQAEREAGVRRQL</sequence>
<dbReference type="InterPro" id="IPR000791">
    <property type="entry name" value="Gpr1/Fun34/SatP-like"/>
</dbReference>
<name>A0ABV1U0X7_9ACTN</name>
<feature type="transmembrane region" description="Helical" evidence="6">
    <location>
        <begin position="62"/>
        <end position="83"/>
    </location>
</feature>
<feature type="transmembrane region" description="Helical" evidence="6">
    <location>
        <begin position="32"/>
        <end position="56"/>
    </location>
</feature>
<feature type="transmembrane region" description="Helical" evidence="6">
    <location>
        <begin position="167"/>
        <end position="193"/>
    </location>
</feature>
<evidence type="ECO:0000256" key="6">
    <source>
        <dbReference type="SAM" id="Phobius"/>
    </source>
</evidence>
<evidence type="ECO:0000256" key="3">
    <source>
        <dbReference type="ARBA" id="ARBA00022692"/>
    </source>
</evidence>
<comment type="subcellular location">
    <subcellularLocation>
        <location evidence="1">Membrane</location>
        <topology evidence="1">Multi-pass membrane protein</topology>
    </subcellularLocation>
</comment>
<dbReference type="Proteomes" id="UP001470023">
    <property type="component" value="Unassembled WGS sequence"/>
</dbReference>
<feature type="transmembrane region" description="Helical" evidence="6">
    <location>
        <begin position="116"/>
        <end position="136"/>
    </location>
</feature>
<evidence type="ECO:0000256" key="1">
    <source>
        <dbReference type="ARBA" id="ARBA00004141"/>
    </source>
</evidence>
<comment type="similarity">
    <text evidence="2">Belongs to the acetate uptake transporter (AceTr) (TC 2.A.96) family.</text>
</comment>
<feature type="transmembrane region" description="Helical" evidence="6">
    <location>
        <begin position="90"/>
        <end position="110"/>
    </location>
</feature>
<keyword evidence="3 6" id="KW-0812">Transmembrane</keyword>
<dbReference type="InterPro" id="IPR047623">
    <property type="entry name" value="SatP"/>
</dbReference>
<reference evidence="7 8" key="1">
    <citation type="submission" date="2024-06" db="EMBL/GenBank/DDBJ databases">
        <title>The Natural Products Discovery Center: Release of the First 8490 Sequenced Strains for Exploring Actinobacteria Biosynthetic Diversity.</title>
        <authorList>
            <person name="Kalkreuter E."/>
            <person name="Kautsar S.A."/>
            <person name="Yang D."/>
            <person name="Bader C.D."/>
            <person name="Teijaro C.N."/>
            <person name="Fluegel L."/>
            <person name="Davis C.M."/>
            <person name="Simpson J.R."/>
            <person name="Lauterbach L."/>
            <person name="Steele A.D."/>
            <person name="Gui C."/>
            <person name="Meng S."/>
            <person name="Li G."/>
            <person name="Viehrig K."/>
            <person name="Ye F."/>
            <person name="Su P."/>
            <person name="Kiefer A.F."/>
            <person name="Nichols A."/>
            <person name="Cepeda A.J."/>
            <person name="Yan W."/>
            <person name="Fan B."/>
            <person name="Jiang Y."/>
            <person name="Adhikari A."/>
            <person name="Zheng C.-J."/>
            <person name="Schuster L."/>
            <person name="Cowan T.M."/>
            <person name="Smanski M.J."/>
            <person name="Chevrette M.G."/>
            <person name="De Carvalho L.P.S."/>
            <person name="Shen B."/>
        </authorList>
    </citation>
    <scope>NUCLEOTIDE SEQUENCE [LARGE SCALE GENOMIC DNA]</scope>
    <source>
        <strain evidence="7 8">NPDC001166</strain>
    </source>
</reference>
<dbReference type="PANTHER" id="PTHR30178:SF3">
    <property type="entry name" value="SUCCINATE-ACETATE_PROTON SYMPORTER SATP"/>
    <property type="match status" value="1"/>
</dbReference>
<dbReference type="RefSeq" id="WP_263279560.1">
    <property type="nucleotide sequence ID" value="NZ_JBEOYA010000068.1"/>
</dbReference>
<evidence type="ECO:0000313" key="7">
    <source>
        <dbReference type="EMBL" id="MER6427392.1"/>
    </source>
</evidence>
<proteinExistence type="inferred from homology"/>
<keyword evidence="4 6" id="KW-1133">Transmembrane helix</keyword>
<evidence type="ECO:0000256" key="4">
    <source>
        <dbReference type="ARBA" id="ARBA00022989"/>
    </source>
</evidence>